<dbReference type="EMBL" id="LT608147">
    <property type="protein sequence ID" value="SCM24223.1"/>
    <property type="molecule type" value="Genomic_DNA"/>
</dbReference>
<dbReference type="OMA" id="ESEDRMN"/>
<dbReference type="EMBL" id="LT608275">
    <property type="protein sequence ID" value="SCO61450.1"/>
    <property type="molecule type" value="Genomic_DNA"/>
</dbReference>
<reference evidence="2 7" key="1">
    <citation type="submission" date="2016-02" db="EMBL/GenBank/DDBJ databases">
        <authorList>
            <consortium name="Pathogen Informatics"/>
        </authorList>
    </citation>
    <scope>NUCLEOTIDE SEQUENCE [LARGE SCALE GENOMIC DNA]</scope>
    <source>
        <strain evidence="2 7">K173</strain>
        <strain evidence="3 11">NK65 ny</strain>
        <strain evidence="4 10">NK65e</strain>
        <strain evidence="6 8">SP11 Antwerpcl1</strain>
        <strain evidence="5 9">SP11 RLL</strain>
    </source>
</reference>
<proteinExistence type="predicted"/>
<dbReference type="EMBL" id="LT614637">
    <property type="protein sequence ID" value="SCN27005.1"/>
    <property type="molecule type" value="Genomic_DNA"/>
</dbReference>
<dbReference type="EMBL" id="LT608259">
    <property type="protein sequence ID" value="SCO63428.1"/>
    <property type="molecule type" value="Genomic_DNA"/>
</dbReference>
<dbReference type="OrthoDB" id="371754at2759"/>
<protein>
    <submittedName>
        <fullName evidence="2">Uncharacterized protein</fullName>
    </submittedName>
</protein>
<name>A0A113S4R8_PLABE</name>
<evidence type="ECO:0000313" key="5">
    <source>
        <dbReference type="EMBL" id="SCO61450.1"/>
    </source>
</evidence>
<dbReference type="Proteomes" id="UP000220214">
    <property type="component" value="Chromosome 11"/>
</dbReference>
<dbReference type="EMBL" id="LT160031">
    <property type="protein sequence ID" value="CXI69120.1"/>
    <property type="molecule type" value="Genomic_DNA"/>
</dbReference>
<dbReference type="Proteomes" id="UP000219860">
    <property type="component" value="Chromosome 11"/>
</dbReference>
<dbReference type="Proteomes" id="UP000516480">
    <property type="component" value="Chromosome 11"/>
</dbReference>
<evidence type="ECO:0000313" key="7">
    <source>
        <dbReference type="Proteomes" id="UP000069549"/>
    </source>
</evidence>
<evidence type="ECO:0000313" key="8">
    <source>
        <dbReference type="Proteomes" id="UP000219860"/>
    </source>
</evidence>
<feature type="region of interest" description="Disordered" evidence="1">
    <location>
        <begin position="365"/>
        <end position="389"/>
    </location>
</feature>
<evidence type="ECO:0000313" key="3">
    <source>
        <dbReference type="EMBL" id="SCM24223.1"/>
    </source>
</evidence>
<accession>A0A113S4R8</accession>
<dbReference type="InterPro" id="IPR027267">
    <property type="entry name" value="AH/BAR_dom_sf"/>
</dbReference>
<evidence type="ECO:0000313" key="2">
    <source>
        <dbReference type="EMBL" id="CXI69120.1"/>
    </source>
</evidence>
<dbReference type="Proteomes" id="UP000069549">
    <property type="component" value="Chromosome 11"/>
</dbReference>
<evidence type="ECO:0000313" key="10">
    <source>
        <dbReference type="Proteomes" id="UP000220214"/>
    </source>
</evidence>
<sequence length="451" mass="53641">MKAFVHKFRRSMETLKENDEFFGEKKQLNALNTYFSHSLLYLERLESVIKNINIMISDLNRCLMSFFENDINLGIVQHISHILNTFTDVREQITNHIISAKSVTNETLEKIRKIQNLCLKKKELGVLIEHYEKKIKKLQQVNSPNQKHLEKVIRNESKLNGVKSDYLKYNEYIKKGFDIVLENKTNKVLLDARKDLELLLCYFSLMNSVSIKLKDPLKDMYLNTQKERLPIYDNFFLESEDRMNYFYEMEKNINNYNQPNRYNMYNPKSEYNNYEQNISKYNKYDIPSRYKTYDNIPNIYNEYDRRNINNNNNYMLDNYNRYNEHNHYKEIYYKNGNSKDDNFLTTPLKGLTKTISCNLNNTISKMNKNNDLNRSGNSDERSSSSSNHLPFIKNIKNKIYKKTLSQDLFVEPDEKKNNSFLKIKNILGVSNKSKEEEKENSPPVTPPAFPQ</sequence>
<evidence type="ECO:0000313" key="11">
    <source>
        <dbReference type="Proteomes" id="UP000516480"/>
    </source>
</evidence>
<evidence type="ECO:0000313" key="9">
    <source>
        <dbReference type="Proteomes" id="UP000219974"/>
    </source>
</evidence>
<evidence type="ECO:0000256" key="1">
    <source>
        <dbReference type="SAM" id="MobiDB-lite"/>
    </source>
</evidence>
<gene>
    <name evidence="2" type="ORF">PBK173_000307400</name>
    <name evidence="4" type="ORF">PBNK65E_000299500</name>
    <name evidence="3" type="ORF">PBNK65NY_000299100</name>
    <name evidence="6" type="ORF">PBSP11A_000299100</name>
    <name evidence="5" type="ORF">PBSP11RLL_000299500</name>
</gene>
<evidence type="ECO:0000313" key="4">
    <source>
        <dbReference type="EMBL" id="SCN27005.1"/>
    </source>
</evidence>
<dbReference type="Proteomes" id="UP000219974">
    <property type="component" value="Chromosome 11"/>
</dbReference>
<dbReference type="VEuPathDB" id="PlasmoDB:PBANKA_1141600"/>
<dbReference type="Gene3D" id="1.20.1270.60">
    <property type="entry name" value="Arfaptin homology (AH) domain/BAR domain"/>
    <property type="match status" value="1"/>
</dbReference>
<dbReference type="AlphaFoldDB" id="A0A113S4R8"/>
<feature type="region of interest" description="Disordered" evidence="1">
    <location>
        <begin position="425"/>
        <end position="451"/>
    </location>
</feature>
<organism evidence="2 7">
    <name type="scientific">Plasmodium berghei</name>
    <dbReference type="NCBI Taxonomy" id="5821"/>
    <lineage>
        <taxon>Eukaryota</taxon>
        <taxon>Sar</taxon>
        <taxon>Alveolata</taxon>
        <taxon>Apicomplexa</taxon>
        <taxon>Aconoidasida</taxon>
        <taxon>Haemosporida</taxon>
        <taxon>Plasmodiidae</taxon>
        <taxon>Plasmodium</taxon>
        <taxon>Plasmodium (Vinckeia)</taxon>
    </lineage>
</organism>
<evidence type="ECO:0000313" key="6">
    <source>
        <dbReference type="EMBL" id="SCO63428.1"/>
    </source>
</evidence>